<evidence type="ECO:0000313" key="16">
    <source>
        <dbReference type="Proteomes" id="UP001168877"/>
    </source>
</evidence>
<accession>A0AA39RWN1</accession>
<evidence type="ECO:0000256" key="9">
    <source>
        <dbReference type="ARBA" id="ARBA00022786"/>
    </source>
</evidence>
<dbReference type="InterPro" id="IPR003613">
    <property type="entry name" value="Ubox_domain"/>
</dbReference>
<dbReference type="InterPro" id="IPR013083">
    <property type="entry name" value="Znf_RING/FYVE/PHD"/>
</dbReference>
<keyword evidence="7 11" id="KW-0547">Nucleotide-binding</keyword>
<dbReference type="EMBL" id="JAUESC010000384">
    <property type="protein sequence ID" value="KAK0581540.1"/>
    <property type="molecule type" value="Genomic_DNA"/>
</dbReference>
<dbReference type="GO" id="GO:0061630">
    <property type="term" value="F:ubiquitin protein ligase activity"/>
    <property type="evidence" value="ECO:0007669"/>
    <property type="project" value="UniProtKB-EC"/>
</dbReference>
<protein>
    <recommendedName>
        <fullName evidence="4">RING-type E3 ubiquitin transferase</fullName>
        <ecNumber evidence="4">2.3.2.27</ecNumber>
    </recommendedName>
</protein>
<dbReference type="Gene3D" id="3.40.50.620">
    <property type="entry name" value="HUPs"/>
    <property type="match status" value="1"/>
</dbReference>
<dbReference type="EC" id="2.3.2.27" evidence="4"/>
<evidence type="ECO:0000256" key="10">
    <source>
        <dbReference type="ARBA" id="ARBA00022840"/>
    </source>
</evidence>
<evidence type="ECO:0000256" key="6">
    <source>
        <dbReference type="ARBA" id="ARBA00022679"/>
    </source>
</evidence>
<dbReference type="PROSITE" id="PS51698">
    <property type="entry name" value="U_BOX"/>
    <property type="match status" value="1"/>
</dbReference>
<evidence type="ECO:0000256" key="2">
    <source>
        <dbReference type="ARBA" id="ARBA00003861"/>
    </source>
</evidence>
<comment type="pathway">
    <text evidence="3">Protein modification; protein ubiquitination.</text>
</comment>
<dbReference type="InterPro" id="IPR011009">
    <property type="entry name" value="Kinase-like_dom_sf"/>
</dbReference>
<sequence length="1063" mass="118974">MAVVSSVTVITQRVDPIRLSDFRLPGIRSVREEIAEEPVARVIEDKIYVAVGKHLKESKLVLLWALQHSGGKRICIIHVHQPARMIPVLGTKFPASSLKEQEVRAYRELERQDMQKVLDQYLAICRRMGVRAEKLYTEMDSIEKGILEFVSLYGIKKLVMGAAADKRYTTRMTDVKSKKAISVRLQAAASCHIWFICKGNLISTRECHLDGADIEVPSSLRQASLKTETGHPNRLISRSLTLGANNHVKLTNRFQDFLQKRRSRDVDRNGKSVKALTSPDSTGEQSTPRSSSDESDVLSRRSPSPGSVLSTCSSRGGVEVTPIPLINTEEMENGLELGTPQSNEDLNHLSPPSVLDLSIDDTLYDQLAQAMGEAENSRREAFEEALRRGKAEKDAIESIRRAKASESLYAEELKRRKEIEEALANEKEELEKIKNQHGEVIERFRSAMDQKSLLESQIAEADELEQKFISAVDLLQNYKKERDELEMERDNALKEAEELRESRKEASSSMHVPQFFSEFSFSEVEEATHKFDLSLKIGEGGYGSIYKGLLRNTQVAIKMLHSHSLQGPSEYQQEVDVLSKLRHPNLVTLIGACPEAWTLIYEYLPNGSLEDRLSCRDNSPPLSWQTRIRIATELCSVLIFLHSCKPHSIVHGDLKPSNILLDTNFVSKLSDFGICRLLSHDELTSNNTTPCCRTDLKGTFAYMDPDFVATGELTPKSDVYSFGVILLRLLTGRSALGITKEVQYALDKGNLKNLLDPLAGDWPFVQAEQLANLALRCCEMNRRGRPELGTDVWRVLEPMRASCGGSTAFRLGSEEHCQPPSYFICPIFQEVMQDPHVAADGFTYEGEALRGWLDSGHDTSPMTNLALAHRNLVPNLALRSAIQERKYAANQLGPRAYNGAALDGKKMMSLTKEREGVENFHKAGFEGNRSFVEVVSRNQKGSARANEKGGGKVVEMLWDCQDNDDTEVLQSVLKFYPDSDRKDSKLLSNGMKMDLVLTHQLMNKCGKTREVGADVSRFSGLPKLKREKVVGKKAVKDEGSRKSNDMSGLILKGDNDTNDSFHP</sequence>
<dbReference type="Proteomes" id="UP001168877">
    <property type="component" value="Unassembled WGS sequence"/>
</dbReference>
<feature type="region of interest" description="Disordered" evidence="12">
    <location>
        <begin position="261"/>
        <end position="323"/>
    </location>
</feature>
<dbReference type="Pfam" id="PF04564">
    <property type="entry name" value="U-box"/>
    <property type="match status" value="1"/>
</dbReference>
<feature type="compositionally biased region" description="Polar residues" evidence="12">
    <location>
        <begin position="278"/>
        <end position="290"/>
    </location>
</feature>
<proteinExistence type="predicted"/>
<evidence type="ECO:0000256" key="4">
    <source>
        <dbReference type="ARBA" id="ARBA00012483"/>
    </source>
</evidence>
<dbReference type="Gene3D" id="1.10.510.10">
    <property type="entry name" value="Transferase(Phosphotransferase) domain 1"/>
    <property type="match status" value="1"/>
</dbReference>
<keyword evidence="8" id="KW-0418">Kinase</keyword>
<dbReference type="InterPro" id="IPR000719">
    <property type="entry name" value="Prot_kinase_dom"/>
</dbReference>
<gene>
    <name evidence="15" type="ORF">LWI29_014967</name>
</gene>
<keyword evidence="9" id="KW-0833">Ubl conjugation pathway</keyword>
<comment type="caution">
    <text evidence="15">The sequence shown here is derived from an EMBL/GenBank/DDBJ whole genome shotgun (WGS) entry which is preliminary data.</text>
</comment>
<dbReference type="FunFam" id="3.30.200.20:FF:000039">
    <property type="entry name" value="receptor-like protein kinase FERONIA"/>
    <property type="match status" value="1"/>
</dbReference>
<evidence type="ECO:0000256" key="3">
    <source>
        <dbReference type="ARBA" id="ARBA00004906"/>
    </source>
</evidence>
<evidence type="ECO:0000259" key="13">
    <source>
        <dbReference type="PROSITE" id="PS50011"/>
    </source>
</evidence>
<dbReference type="GO" id="GO:0004674">
    <property type="term" value="F:protein serine/threonine kinase activity"/>
    <property type="evidence" value="ECO:0007669"/>
    <property type="project" value="UniProtKB-KW"/>
</dbReference>
<dbReference type="PROSITE" id="PS00107">
    <property type="entry name" value="PROTEIN_KINASE_ATP"/>
    <property type="match status" value="1"/>
</dbReference>
<evidence type="ECO:0000256" key="7">
    <source>
        <dbReference type="ARBA" id="ARBA00022741"/>
    </source>
</evidence>
<feature type="domain" description="Protein kinase" evidence="13">
    <location>
        <begin position="531"/>
        <end position="800"/>
    </location>
</feature>
<dbReference type="Gene3D" id="3.30.40.10">
    <property type="entry name" value="Zinc/RING finger domain, C3HC4 (zinc finger)"/>
    <property type="match status" value="1"/>
</dbReference>
<evidence type="ECO:0000256" key="8">
    <source>
        <dbReference type="ARBA" id="ARBA00022777"/>
    </source>
</evidence>
<feature type="region of interest" description="Disordered" evidence="12">
    <location>
        <begin position="1029"/>
        <end position="1063"/>
    </location>
</feature>
<evidence type="ECO:0000256" key="5">
    <source>
        <dbReference type="ARBA" id="ARBA00022527"/>
    </source>
</evidence>
<comment type="function">
    <text evidence="2">Functions as an E3 ubiquitin ligase.</text>
</comment>
<feature type="region of interest" description="Disordered" evidence="12">
    <location>
        <begin position="486"/>
        <end position="505"/>
    </location>
</feature>
<comment type="catalytic activity">
    <reaction evidence="1">
        <text>S-ubiquitinyl-[E2 ubiquitin-conjugating enzyme]-L-cysteine + [acceptor protein]-L-lysine = [E2 ubiquitin-conjugating enzyme]-L-cysteine + N(6)-ubiquitinyl-[acceptor protein]-L-lysine.</text>
        <dbReference type="EC" id="2.3.2.27"/>
    </reaction>
</comment>
<keyword evidence="5" id="KW-0723">Serine/threonine-protein kinase</keyword>
<feature type="compositionally biased region" description="Basic and acidic residues" evidence="12">
    <location>
        <begin position="1053"/>
        <end position="1063"/>
    </location>
</feature>
<dbReference type="PANTHER" id="PTHR45647">
    <property type="entry name" value="OS02G0152300 PROTEIN"/>
    <property type="match status" value="1"/>
</dbReference>
<dbReference type="AlphaFoldDB" id="A0AA39RWN1"/>
<feature type="domain" description="U-box" evidence="14">
    <location>
        <begin position="818"/>
        <end position="892"/>
    </location>
</feature>
<keyword evidence="6" id="KW-0808">Transferase</keyword>
<dbReference type="GO" id="GO:0005524">
    <property type="term" value="F:ATP binding"/>
    <property type="evidence" value="ECO:0007669"/>
    <property type="project" value="UniProtKB-UniRule"/>
</dbReference>
<feature type="compositionally biased region" description="Basic and acidic residues" evidence="12">
    <location>
        <begin position="1029"/>
        <end position="1044"/>
    </location>
</feature>
<reference evidence="15" key="2">
    <citation type="submission" date="2023-06" db="EMBL/GenBank/DDBJ databases">
        <authorList>
            <person name="Swenson N.G."/>
            <person name="Wegrzyn J.L."/>
            <person name="Mcevoy S.L."/>
        </authorList>
    </citation>
    <scope>NUCLEOTIDE SEQUENCE</scope>
    <source>
        <strain evidence="15">NS2018</strain>
        <tissue evidence="15">Leaf</tissue>
    </source>
</reference>
<dbReference type="InterPro" id="IPR051348">
    <property type="entry name" value="U-box_ubiquitin_ligases"/>
</dbReference>
<dbReference type="PROSITE" id="PS00108">
    <property type="entry name" value="PROTEIN_KINASE_ST"/>
    <property type="match status" value="1"/>
</dbReference>
<dbReference type="InterPro" id="IPR008271">
    <property type="entry name" value="Ser/Thr_kinase_AS"/>
</dbReference>
<name>A0AA39RWN1_ACESA</name>
<organism evidence="15 16">
    <name type="scientific">Acer saccharum</name>
    <name type="common">Sugar maple</name>
    <dbReference type="NCBI Taxonomy" id="4024"/>
    <lineage>
        <taxon>Eukaryota</taxon>
        <taxon>Viridiplantae</taxon>
        <taxon>Streptophyta</taxon>
        <taxon>Embryophyta</taxon>
        <taxon>Tracheophyta</taxon>
        <taxon>Spermatophyta</taxon>
        <taxon>Magnoliopsida</taxon>
        <taxon>eudicotyledons</taxon>
        <taxon>Gunneridae</taxon>
        <taxon>Pentapetalae</taxon>
        <taxon>rosids</taxon>
        <taxon>malvids</taxon>
        <taxon>Sapindales</taxon>
        <taxon>Sapindaceae</taxon>
        <taxon>Hippocastanoideae</taxon>
        <taxon>Acereae</taxon>
        <taxon>Acer</taxon>
    </lineage>
</organism>
<dbReference type="GO" id="GO:0016567">
    <property type="term" value="P:protein ubiquitination"/>
    <property type="evidence" value="ECO:0007669"/>
    <property type="project" value="InterPro"/>
</dbReference>
<dbReference type="PANTHER" id="PTHR45647:SF100">
    <property type="entry name" value="U-BOX DOMAIN-CONTAINING PROTEIN 33"/>
    <property type="match status" value="1"/>
</dbReference>
<dbReference type="SUPFAM" id="SSF56112">
    <property type="entry name" value="Protein kinase-like (PK-like)"/>
    <property type="match status" value="1"/>
</dbReference>
<keyword evidence="10 11" id="KW-0067">ATP-binding</keyword>
<dbReference type="Gene3D" id="3.30.200.20">
    <property type="entry name" value="Phosphorylase Kinase, domain 1"/>
    <property type="match status" value="1"/>
</dbReference>
<dbReference type="CDD" id="cd16655">
    <property type="entry name" value="RING-Ubox_WDSUB1-like"/>
    <property type="match status" value="1"/>
</dbReference>
<dbReference type="CDD" id="cd01989">
    <property type="entry name" value="USP_STK_Ubox_N"/>
    <property type="match status" value="1"/>
</dbReference>
<evidence type="ECO:0000256" key="11">
    <source>
        <dbReference type="PROSITE-ProRule" id="PRU10141"/>
    </source>
</evidence>
<dbReference type="InterPro" id="IPR017441">
    <property type="entry name" value="Protein_kinase_ATP_BS"/>
</dbReference>
<dbReference type="SUPFAM" id="SSF52402">
    <property type="entry name" value="Adenine nucleotide alpha hydrolases-like"/>
    <property type="match status" value="1"/>
</dbReference>
<dbReference type="PROSITE" id="PS50011">
    <property type="entry name" value="PROTEIN_KINASE_DOM"/>
    <property type="match status" value="1"/>
</dbReference>
<dbReference type="SMART" id="SM00504">
    <property type="entry name" value="Ubox"/>
    <property type="match status" value="1"/>
</dbReference>
<dbReference type="SUPFAM" id="SSF57850">
    <property type="entry name" value="RING/U-box"/>
    <property type="match status" value="1"/>
</dbReference>
<dbReference type="SMART" id="SM00220">
    <property type="entry name" value="S_TKc"/>
    <property type="match status" value="1"/>
</dbReference>
<feature type="compositionally biased region" description="Polar residues" evidence="12">
    <location>
        <begin position="301"/>
        <end position="314"/>
    </location>
</feature>
<evidence type="ECO:0000259" key="14">
    <source>
        <dbReference type="PROSITE" id="PS51698"/>
    </source>
</evidence>
<evidence type="ECO:0000313" key="15">
    <source>
        <dbReference type="EMBL" id="KAK0581540.1"/>
    </source>
</evidence>
<evidence type="ECO:0000256" key="12">
    <source>
        <dbReference type="SAM" id="MobiDB-lite"/>
    </source>
</evidence>
<dbReference type="Pfam" id="PF00069">
    <property type="entry name" value="Pkinase"/>
    <property type="match status" value="1"/>
</dbReference>
<keyword evidence="16" id="KW-1185">Reference proteome</keyword>
<dbReference type="InterPro" id="IPR014729">
    <property type="entry name" value="Rossmann-like_a/b/a_fold"/>
</dbReference>
<reference evidence="15" key="1">
    <citation type="journal article" date="2022" name="Plant J.">
        <title>Strategies of tolerance reflected in two North American maple genomes.</title>
        <authorList>
            <person name="McEvoy S.L."/>
            <person name="Sezen U.U."/>
            <person name="Trouern-Trend A."/>
            <person name="McMahon S.M."/>
            <person name="Schaberg P.G."/>
            <person name="Yang J."/>
            <person name="Wegrzyn J.L."/>
            <person name="Swenson N.G."/>
        </authorList>
    </citation>
    <scope>NUCLEOTIDE SEQUENCE</scope>
    <source>
        <strain evidence="15">NS2018</strain>
    </source>
</reference>
<feature type="binding site" evidence="11">
    <location>
        <position position="558"/>
    </location>
    <ligand>
        <name>ATP</name>
        <dbReference type="ChEBI" id="CHEBI:30616"/>
    </ligand>
</feature>
<evidence type="ECO:0000256" key="1">
    <source>
        <dbReference type="ARBA" id="ARBA00000900"/>
    </source>
</evidence>